<sequence>MVSPQHLDRKVFSYTEVQAEEIVAAFAQSAGFLRVPVSSQLQRKLEGLNRRPIDLELHAETLAEYFVNKRIPRGLRISLRPTLFAGNEEFRLRFAQILNKCSYDIMTLTVEFITKELKVVHNEIQKAGINAQELSELKEQIQIKLDKYKQDNEKQKRQKYNRDTVDYERGRIYFGTGWMAMGEMGHVA</sequence>
<protein>
    <submittedName>
        <fullName evidence="2">Uncharacterized protein</fullName>
    </submittedName>
</protein>
<organism evidence="2 3">
    <name type="scientific">Xenopus laevis</name>
    <name type="common">African clawed frog</name>
    <dbReference type="NCBI Taxonomy" id="8355"/>
    <lineage>
        <taxon>Eukaryota</taxon>
        <taxon>Metazoa</taxon>
        <taxon>Chordata</taxon>
        <taxon>Craniata</taxon>
        <taxon>Vertebrata</taxon>
        <taxon>Euteleostomi</taxon>
        <taxon>Amphibia</taxon>
        <taxon>Batrachia</taxon>
        <taxon>Anura</taxon>
        <taxon>Pipoidea</taxon>
        <taxon>Pipidae</taxon>
        <taxon>Xenopodinae</taxon>
        <taxon>Xenopus</taxon>
        <taxon>Xenopus</taxon>
    </lineage>
</organism>
<gene>
    <name evidence="2" type="ORF">XELAEV_18029728mg</name>
</gene>
<accession>A0A974CSN6</accession>
<feature type="coiled-coil region" evidence="1">
    <location>
        <begin position="131"/>
        <end position="158"/>
    </location>
</feature>
<dbReference type="Proteomes" id="UP000694892">
    <property type="component" value="Chromosome 5S"/>
</dbReference>
<dbReference type="AlphaFoldDB" id="A0A974CSN6"/>
<reference evidence="3" key="1">
    <citation type="journal article" date="2016" name="Nature">
        <title>Genome evolution in the allotetraploid frog Xenopus laevis.</title>
        <authorList>
            <person name="Session A.M."/>
            <person name="Uno Y."/>
            <person name="Kwon T."/>
            <person name="Chapman J.A."/>
            <person name="Toyoda A."/>
            <person name="Takahashi S."/>
            <person name="Fukui A."/>
            <person name="Hikosaka A."/>
            <person name="Suzuki A."/>
            <person name="Kondo M."/>
            <person name="van Heeringen S.J."/>
            <person name="Quigley I."/>
            <person name="Heinz S."/>
            <person name="Ogino H."/>
            <person name="Ochi H."/>
            <person name="Hellsten U."/>
            <person name="Lyons J.B."/>
            <person name="Simakov O."/>
            <person name="Putnam N."/>
            <person name="Stites J."/>
            <person name="Kuroki Y."/>
            <person name="Tanaka T."/>
            <person name="Michiue T."/>
            <person name="Watanabe M."/>
            <person name="Bogdanovic O."/>
            <person name="Lister R."/>
            <person name="Georgiou G."/>
            <person name="Paranjpe S.S."/>
            <person name="van Kruijsbergen I."/>
            <person name="Shu S."/>
            <person name="Carlson J."/>
            <person name="Kinoshita T."/>
            <person name="Ohta Y."/>
            <person name="Mawaribuchi S."/>
            <person name="Jenkins J."/>
            <person name="Grimwood J."/>
            <person name="Schmutz J."/>
            <person name="Mitros T."/>
            <person name="Mozaffari S.V."/>
            <person name="Suzuki Y."/>
            <person name="Haramoto Y."/>
            <person name="Yamamoto T.S."/>
            <person name="Takagi C."/>
            <person name="Heald R."/>
            <person name="Miller K."/>
            <person name="Haudenschild C."/>
            <person name="Kitzman J."/>
            <person name="Nakayama T."/>
            <person name="Izutsu Y."/>
            <person name="Robert J."/>
            <person name="Fortriede J."/>
            <person name="Burns K."/>
            <person name="Lotay V."/>
            <person name="Karimi K."/>
            <person name="Yasuoka Y."/>
            <person name="Dichmann D.S."/>
            <person name="Flajnik M.F."/>
            <person name="Houston D.W."/>
            <person name="Shendure J."/>
            <person name="DuPasquier L."/>
            <person name="Vize P.D."/>
            <person name="Zorn A.M."/>
            <person name="Ito M."/>
            <person name="Marcotte E.M."/>
            <person name="Wallingford J.B."/>
            <person name="Ito Y."/>
            <person name="Asashima M."/>
            <person name="Ueno N."/>
            <person name="Matsuda Y."/>
            <person name="Veenstra G.J."/>
            <person name="Fujiyama A."/>
            <person name="Harland R.M."/>
            <person name="Taira M."/>
            <person name="Rokhsar D.S."/>
        </authorList>
    </citation>
    <scope>NUCLEOTIDE SEQUENCE [LARGE SCALE GENOMIC DNA]</scope>
    <source>
        <strain evidence="3">J</strain>
    </source>
</reference>
<keyword evidence="1" id="KW-0175">Coiled coil</keyword>
<evidence type="ECO:0000313" key="3">
    <source>
        <dbReference type="Proteomes" id="UP000694892"/>
    </source>
</evidence>
<name>A0A974CSN6_XENLA</name>
<evidence type="ECO:0000256" key="1">
    <source>
        <dbReference type="SAM" id="Coils"/>
    </source>
</evidence>
<dbReference type="EMBL" id="CM004475">
    <property type="protein sequence ID" value="OCT78643.1"/>
    <property type="molecule type" value="Genomic_DNA"/>
</dbReference>
<proteinExistence type="predicted"/>
<evidence type="ECO:0000313" key="2">
    <source>
        <dbReference type="EMBL" id="OCT78643.1"/>
    </source>
</evidence>